<reference evidence="5" key="1">
    <citation type="submission" date="2020-04" db="EMBL/GenBank/DDBJ databases">
        <authorList>
            <person name="Alioto T."/>
            <person name="Alioto T."/>
            <person name="Gomez Garrido J."/>
        </authorList>
    </citation>
    <scope>NUCLEOTIDE SEQUENCE</scope>
    <source>
        <strain evidence="5">A484AB</strain>
    </source>
</reference>
<feature type="non-terminal residue" evidence="5">
    <location>
        <position position="1"/>
    </location>
</feature>
<protein>
    <recommendedName>
        <fullName evidence="4">Hemicentin-1-like von Willebrand factor A domain-containing protein</fullName>
    </recommendedName>
</protein>
<dbReference type="PANTHER" id="PTHR14905:SF7">
    <property type="entry name" value="VON WILLEBRAND FACTOR A DOMAIN-CONTAINING PROTEIN 7"/>
    <property type="match status" value="1"/>
</dbReference>
<dbReference type="EMBL" id="CACRXK020040188">
    <property type="protein sequence ID" value="CAB4045547.1"/>
    <property type="molecule type" value="Genomic_DNA"/>
</dbReference>
<feature type="domain" description="Hemicentin-1-like von Willebrand factor A" evidence="4">
    <location>
        <begin position="57"/>
        <end position="100"/>
    </location>
</feature>
<dbReference type="AlphaFoldDB" id="A0A7D9MJE2"/>
<evidence type="ECO:0000256" key="3">
    <source>
        <dbReference type="ARBA" id="ARBA00022729"/>
    </source>
</evidence>
<gene>
    <name evidence="5" type="ORF">PACLA_8A049791</name>
</gene>
<evidence type="ECO:0000259" key="4">
    <source>
        <dbReference type="Pfam" id="PF25106"/>
    </source>
</evidence>
<sequence length="101" mass="11407">FARRALGIALYTARKESKRVGKRTTGYDAKRFLNDIKKDLGYDKFSSFLALKGDVTLMFALDVTGSMHNEIKASKEIIKAISQNDRNEPVDYILTTFSDPI</sequence>
<name>A0A7D9MJE2_PARCT</name>
<dbReference type="Pfam" id="PF25106">
    <property type="entry name" value="VWA_4"/>
    <property type="match status" value="1"/>
</dbReference>
<comment type="subcellular location">
    <subcellularLocation>
        <location evidence="1">Secreted</location>
    </subcellularLocation>
</comment>
<evidence type="ECO:0000256" key="1">
    <source>
        <dbReference type="ARBA" id="ARBA00004613"/>
    </source>
</evidence>
<proteinExistence type="predicted"/>
<feature type="non-terminal residue" evidence="5">
    <location>
        <position position="101"/>
    </location>
</feature>
<evidence type="ECO:0000313" key="5">
    <source>
        <dbReference type="EMBL" id="CAB4045547.1"/>
    </source>
</evidence>
<evidence type="ECO:0000313" key="6">
    <source>
        <dbReference type="Proteomes" id="UP001152795"/>
    </source>
</evidence>
<keyword evidence="6" id="KW-1185">Reference proteome</keyword>
<organism evidence="5 6">
    <name type="scientific">Paramuricea clavata</name>
    <name type="common">Red gorgonian</name>
    <name type="synonym">Violescent sea-whip</name>
    <dbReference type="NCBI Taxonomy" id="317549"/>
    <lineage>
        <taxon>Eukaryota</taxon>
        <taxon>Metazoa</taxon>
        <taxon>Cnidaria</taxon>
        <taxon>Anthozoa</taxon>
        <taxon>Octocorallia</taxon>
        <taxon>Malacalcyonacea</taxon>
        <taxon>Plexauridae</taxon>
        <taxon>Paramuricea</taxon>
    </lineage>
</organism>
<accession>A0A7D9MJE2</accession>
<comment type="caution">
    <text evidence="5">The sequence shown here is derived from an EMBL/GenBank/DDBJ whole genome shotgun (WGS) entry which is preliminary data.</text>
</comment>
<dbReference type="PANTHER" id="PTHR14905">
    <property type="entry name" value="NG37"/>
    <property type="match status" value="1"/>
</dbReference>
<evidence type="ECO:0000256" key="2">
    <source>
        <dbReference type="ARBA" id="ARBA00022525"/>
    </source>
</evidence>
<keyword evidence="2" id="KW-0964">Secreted</keyword>
<dbReference type="InterPro" id="IPR052577">
    <property type="entry name" value="VWA7"/>
</dbReference>
<dbReference type="Proteomes" id="UP001152795">
    <property type="component" value="Unassembled WGS sequence"/>
</dbReference>
<dbReference type="InterPro" id="IPR056861">
    <property type="entry name" value="HMCN1-like_VWA"/>
</dbReference>
<keyword evidence="3" id="KW-0732">Signal</keyword>